<dbReference type="EMBL" id="CP065218">
    <property type="protein sequence ID" value="QPL55349.1"/>
    <property type="molecule type" value="Genomic_DNA"/>
</dbReference>
<dbReference type="RefSeq" id="WP_171816749.1">
    <property type="nucleotide sequence ID" value="NZ_CP065218.1"/>
</dbReference>
<reference evidence="1 2" key="1">
    <citation type="submission" date="2020-11" db="EMBL/GenBank/DDBJ databases">
        <title>Complete and Circularized Genome Assembly of a human isolate of Vibrio navarrensis biotype pommerensis with MiSeq and MinION Sequence Data.</title>
        <authorList>
            <person name="Schwartz K."/>
            <person name="Borowiak M."/>
            <person name="Deneke C."/>
            <person name="Balau V."/>
            <person name="Metelmann C."/>
            <person name="Strauch E."/>
        </authorList>
    </citation>
    <scope>NUCLEOTIDE SEQUENCE [LARGE SCALE GENOMIC DNA]</scope>
    <source>
        <strain evidence="1 2">20-VB00237</strain>
    </source>
</reference>
<dbReference type="AlphaFoldDB" id="A0AAJ4IEC3"/>
<accession>A0AAJ4IEC3</accession>
<evidence type="ECO:0000313" key="2">
    <source>
        <dbReference type="Proteomes" id="UP000594435"/>
    </source>
</evidence>
<dbReference type="Proteomes" id="UP000594435">
    <property type="component" value="Chromosome 2"/>
</dbReference>
<proteinExistence type="predicted"/>
<evidence type="ECO:0000313" key="1">
    <source>
        <dbReference type="EMBL" id="QPL55349.1"/>
    </source>
</evidence>
<sequence>MKKDTFNFCGTDSKFIVDFIESEKRIGKLCSSALTLSRSEYNVQRIACVKRMTE</sequence>
<protein>
    <submittedName>
        <fullName evidence="1">Uncharacterized protein</fullName>
    </submittedName>
</protein>
<gene>
    <name evidence="1" type="ORF">I3X05_20410</name>
</gene>
<organism evidence="1 2">
    <name type="scientific">Vibrio navarrensis</name>
    <dbReference type="NCBI Taxonomy" id="29495"/>
    <lineage>
        <taxon>Bacteria</taxon>
        <taxon>Pseudomonadati</taxon>
        <taxon>Pseudomonadota</taxon>
        <taxon>Gammaproteobacteria</taxon>
        <taxon>Vibrionales</taxon>
        <taxon>Vibrionaceae</taxon>
        <taxon>Vibrio</taxon>
    </lineage>
</organism>
<name>A0AAJ4IEC3_9VIBR</name>